<keyword evidence="10" id="KW-0732">Signal</keyword>
<dbReference type="Pfam" id="PF00593">
    <property type="entry name" value="TonB_dep_Rec_b-barrel"/>
    <property type="match status" value="1"/>
</dbReference>
<dbReference type="InterPro" id="IPR036942">
    <property type="entry name" value="Beta-barrel_TonB_sf"/>
</dbReference>
<evidence type="ECO:0000259" key="11">
    <source>
        <dbReference type="Pfam" id="PF00593"/>
    </source>
</evidence>
<keyword evidence="6 8" id="KW-0472">Membrane</keyword>
<dbReference type="Gene3D" id="2.40.170.20">
    <property type="entry name" value="TonB-dependent receptor, beta-barrel domain"/>
    <property type="match status" value="1"/>
</dbReference>
<evidence type="ECO:0000256" key="5">
    <source>
        <dbReference type="ARBA" id="ARBA00023077"/>
    </source>
</evidence>
<dbReference type="InterPro" id="IPR012910">
    <property type="entry name" value="Plug_dom"/>
</dbReference>
<feature type="domain" description="TonB-dependent receptor-like beta-barrel" evidence="11">
    <location>
        <begin position="325"/>
        <end position="811"/>
    </location>
</feature>
<feature type="signal peptide" evidence="10">
    <location>
        <begin position="1"/>
        <end position="20"/>
    </location>
</feature>
<keyword evidence="14" id="KW-1185">Reference proteome</keyword>
<comment type="subcellular location">
    <subcellularLocation>
        <location evidence="1 8">Cell outer membrane</location>
        <topology evidence="1 8">Multi-pass membrane protein</topology>
    </subcellularLocation>
</comment>
<dbReference type="Gene3D" id="2.170.130.10">
    <property type="entry name" value="TonB-dependent receptor, plug domain"/>
    <property type="match status" value="1"/>
</dbReference>
<feature type="chain" id="PRO_5011536104" evidence="10">
    <location>
        <begin position="21"/>
        <end position="851"/>
    </location>
</feature>
<gene>
    <name evidence="13" type="ORF">SAMN05660909_04501</name>
</gene>
<dbReference type="PROSITE" id="PS52016">
    <property type="entry name" value="TONB_DEPENDENT_REC_3"/>
    <property type="match status" value="1"/>
</dbReference>
<evidence type="ECO:0000256" key="1">
    <source>
        <dbReference type="ARBA" id="ARBA00004571"/>
    </source>
</evidence>
<evidence type="ECO:0000313" key="13">
    <source>
        <dbReference type="EMBL" id="SEA98046.1"/>
    </source>
</evidence>
<feature type="domain" description="TonB-dependent receptor plug" evidence="12">
    <location>
        <begin position="48"/>
        <end position="170"/>
    </location>
</feature>
<dbReference type="InterPro" id="IPR037066">
    <property type="entry name" value="Plug_dom_sf"/>
</dbReference>
<keyword evidence="7 8" id="KW-0998">Cell outer membrane</keyword>
<protein>
    <submittedName>
        <fullName evidence="13">Iron complex outermembrane recepter protein</fullName>
    </submittedName>
</protein>
<evidence type="ECO:0000256" key="7">
    <source>
        <dbReference type="ARBA" id="ARBA00023237"/>
    </source>
</evidence>
<accession>A0A1H4FL70</accession>
<dbReference type="OrthoDB" id="9805434at2"/>
<dbReference type="InterPro" id="IPR039426">
    <property type="entry name" value="TonB-dep_rcpt-like"/>
</dbReference>
<evidence type="ECO:0000256" key="6">
    <source>
        <dbReference type="ARBA" id="ARBA00023136"/>
    </source>
</evidence>
<keyword evidence="2 8" id="KW-0813">Transport</keyword>
<dbReference type="GO" id="GO:0009279">
    <property type="term" value="C:cell outer membrane"/>
    <property type="evidence" value="ECO:0007669"/>
    <property type="project" value="UniProtKB-SubCell"/>
</dbReference>
<name>A0A1H4FL70_9BACT</name>
<keyword evidence="5 9" id="KW-0798">TonB box</keyword>
<keyword evidence="3 8" id="KW-1134">Transmembrane beta strand</keyword>
<dbReference type="EMBL" id="FNRL01000026">
    <property type="protein sequence ID" value="SEA98046.1"/>
    <property type="molecule type" value="Genomic_DNA"/>
</dbReference>
<dbReference type="AlphaFoldDB" id="A0A1H4FL70"/>
<organism evidence="13 14">
    <name type="scientific">Chitinophaga terrae</name>
    <name type="common">ex Kim and Jung 2007</name>
    <dbReference type="NCBI Taxonomy" id="408074"/>
    <lineage>
        <taxon>Bacteria</taxon>
        <taxon>Pseudomonadati</taxon>
        <taxon>Bacteroidota</taxon>
        <taxon>Chitinophagia</taxon>
        <taxon>Chitinophagales</taxon>
        <taxon>Chitinophagaceae</taxon>
        <taxon>Chitinophaga</taxon>
    </lineage>
</organism>
<dbReference type="Proteomes" id="UP000199656">
    <property type="component" value="Unassembled WGS sequence"/>
</dbReference>
<dbReference type="SUPFAM" id="SSF56935">
    <property type="entry name" value="Porins"/>
    <property type="match status" value="1"/>
</dbReference>
<evidence type="ECO:0000259" key="12">
    <source>
        <dbReference type="Pfam" id="PF07715"/>
    </source>
</evidence>
<evidence type="ECO:0000313" key="14">
    <source>
        <dbReference type="Proteomes" id="UP000199656"/>
    </source>
</evidence>
<keyword evidence="4 8" id="KW-0812">Transmembrane</keyword>
<proteinExistence type="inferred from homology"/>
<dbReference type="Pfam" id="PF07715">
    <property type="entry name" value="Plug"/>
    <property type="match status" value="1"/>
</dbReference>
<dbReference type="PANTHER" id="PTHR47234">
    <property type="match status" value="1"/>
</dbReference>
<dbReference type="STRING" id="408074.SAMN05660909_04501"/>
<evidence type="ECO:0000256" key="9">
    <source>
        <dbReference type="RuleBase" id="RU003357"/>
    </source>
</evidence>
<sequence length="851" mass="91940">MKKKLLKTISLLLVSSPLWAQDSKRITDTTTQLGEIQIVGSRSVNRTKLNSPVPVDIIDLKAIQESAPQTSITQILQYISPSFHSVNGSNAGDAASALNLVQLKGLGVDQLLVLVNGKRRHKSSNVNWGGLGNGATGYDLNSIPTSAIERIEILRDGAAAQYGSDAIAGVINIVLKKQTENIIASTTGSVRRRGDGAATRTGINYGVKIGDRGGYLNASVEFATQAVSLQPGRDDAGLYNGPIYGGGANTRGYDNIYTKEIDEAILKSRGIDRHYFDQRGGGSNKAKDALLFFNTAIPVGEHAEVYAFGGISRRASQFTAVYRLPGWTERNNTTLYPDGFLPAMDNSITDKSLAVGLKTTVNNWKIDVSNVYGRNDFGNVISNSLNASLGLKSPTTFDAGKYNASQNTASLDISRYFDKALHGLNVAFGAQYRSETYQIIAGEEASYIKADLRQVYNVDTSVNGVPYLGDGGLIALNGLSPGSQIHAGFRPSNEVNVSRAIVAAYADLELNVTSHWLISGALRAENFSDFGNVTTGKIATRYSFAPWLSIRGAANTGFRAPDLAQFYYTETSTSFQQGRAIDQVTASNKSAATRALGIPSLTPERSTGYTAGITSQPAQGVELSVDAYQIDIRNRVGNTGNFSATDQNLPADVRALLLQTGTTQAKFFYNAFSTRTRGIEFTGSYRIPLHKKTLQILAGSNFVKNEVTAVNTPKGLELYRNIIFSEAEKARVTTNIPQQKITLQAILSSKKVSVLARTVYFGSVTTATAQNANFPKPDYYFQELHPIWVTDVSFSYWFTKAVQATIGVNNVFNVLGDYSDQAISGLRNPTVVGIQNGSAGIQPFARLFARF</sequence>
<dbReference type="PANTHER" id="PTHR47234:SF3">
    <property type="entry name" value="SECRETIN_TONB SHORT N-TERMINAL DOMAIN-CONTAINING PROTEIN"/>
    <property type="match status" value="1"/>
</dbReference>
<dbReference type="RefSeq" id="WP_089764418.1">
    <property type="nucleotide sequence ID" value="NZ_BKAT01000007.1"/>
</dbReference>
<evidence type="ECO:0000256" key="4">
    <source>
        <dbReference type="ARBA" id="ARBA00022692"/>
    </source>
</evidence>
<comment type="similarity">
    <text evidence="8 9">Belongs to the TonB-dependent receptor family.</text>
</comment>
<dbReference type="InterPro" id="IPR000531">
    <property type="entry name" value="Beta-barrel_TonB"/>
</dbReference>
<evidence type="ECO:0000256" key="2">
    <source>
        <dbReference type="ARBA" id="ARBA00022448"/>
    </source>
</evidence>
<evidence type="ECO:0000256" key="8">
    <source>
        <dbReference type="PROSITE-ProRule" id="PRU01360"/>
    </source>
</evidence>
<reference evidence="14" key="1">
    <citation type="submission" date="2016-10" db="EMBL/GenBank/DDBJ databases">
        <authorList>
            <person name="Varghese N."/>
            <person name="Submissions S."/>
        </authorList>
    </citation>
    <scope>NUCLEOTIDE SEQUENCE [LARGE SCALE GENOMIC DNA]</scope>
    <source>
        <strain evidence="14">DSM 23920</strain>
    </source>
</reference>
<evidence type="ECO:0000256" key="10">
    <source>
        <dbReference type="SAM" id="SignalP"/>
    </source>
</evidence>
<evidence type="ECO:0000256" key="3">
    <source>
        <dbReference type="ARBA" id="ARBA00022452"/>
    </source>
</evidence>